<dbReference type="InterPro" id="IPR055431">
    <property type="entry name" value="RsgI_M"/>
</dbReference>
<comment type="subcellular location">
    <subcellularLocation>
        <location evidence="1">Cell membrane</location>
        <topology evidence="1">Single-pass membrane protein</topology>
    </subcellularLocation>
</comment>
<evidence type="ECO:0000313" key="9">
    <source>
        <dbReference type="EMBL" id="SHF07419.1"/>
    </source>
</evidence>
<organism evidence="9 10">
    <name type="scientific">Desulforamulus putei DSM 12395</name>
    <dbReference type="NCBI Taxonomy" id="1121429"/>
    <lineage>
        <taxon>Bacteria</taxon>
        <taxon>Bacillati</taxon>
        <taxon>Bacillota</taxon>
        <taxon>Clostridia</taxon>
        <taxon>Eubacteriales</taxon>
        <taxon>Peptococcaceae</taxon>
        <taxon>Desulforamulus</taxon>
    </lineage>
</organism>
<keyword evidence="4 7" id="KW-1133">Transmembrane helix</keyword>
<dbReference type="InterPro" id="IPR024449">
    <property type="entry name" value="Anti-sigma_RsgI_N"/>
</dbReference>
<evidence type="ECO:0000256" key="1">
    <source>
        <dbReference type="ARBA" id="ARBA00004162"/>
    </source>
</evidence>
<dbReference type="Pfam" id="PF23750">
    <property type="entry name" value="RsgI_M"/>
    <property type="match status" value="1"/>
</dbReference>
<name>A0A1M4YNN1_9FIRM</name>
<protein>
    <recommendedName>
        <fullName evidence="8">RsgI N-terminal anti-sigma domain-containing protein</fullName>
    </recommendedName>
</protein>
<proteinExistence type="predicted"/>
<reference evidence="10" key="1">
    <citation type="submission" date="2016-11" db="EMBL/GenBank/DDBJ databases">
        <authorList>
            <person name="Varghese N."/>
            <person name="Submissions S."/>
        </authorList>
    </citation>
    <scope>NUCLEOTIDE SEQUENCE [LARGE SCALE GENOMIC DNA]</scope>
    <source>
        <strain evidence="10">DSM 12395</strain>
    </source>
</reference>
<accession>A0A1M4YNN1</accession>
<evidence type="ECO:0000256" key="7">
    <source>
        <dbReference type="SAM" id="Phobius"/>
    </source>
</evidence>
<evidence type="ECO:0000256" key="6">
    <source>
        <dbReference type="SAM" id="MobiDB-lite"/>
    </source>
</evidence>
<feature type="transmembrane region" description="Helical" evidence="7">
    <location>
        <begin position="50"/>
        <end position="70"/>
    </location>
</feature>
<feature type="compositionally biased region" description="Basic and acidic residues" evidence="6">
    <location>
        <begin position="361"/>
        <end position="377"/>
    </location>
</feature>
<evidence type="ECO:0000313" key="10">
    <source>
        <dbReference type="Proteomes" id="UP000184148"/>
    </source>
</evidence>
<feature type="domain" description="RsgI N-terminal anti-sigma" evidence="8">
    <location>
        <begin position="3"/>
        <end position="51"/>
    </location>
</feature>
<evidence type="ECO:0000259" key="8">
    <source>
        <dbReference type="PROSITE" id="PS51849"/>
    </source>
</evidence>
<evidence type="ECO:0000256" key="4">
    <source>
        <dbReference type="ARBA" id="ARBA00022989"/>
    </source>
</evidence>
<evidence type="ECO:0000256" key="2">
    <source>
        <dbReference type="ARBA" id="ARBA00022475"/>
    </source>
</evidence>
<dbReference type="EMBL" id="FQUY01000011">
    <property type="protein sequence ID" value="SHF07419.1"/>
    <property type="molecule type" value="Genomic_DNA"/>
</dbReference>
<keyword evidence="5 7" id="KW-0472">Membrane</keyword>
<dbReference type="Pfam" id="PF12791">
    <property type="entry name" value="RsgI_N"/>
    <property type="match status" value="1"/>
</dbReference>
<feature type="region of interest" description="Disordered" evidence="6">
    <location>
        <begin position="250"/>
        <end position="387"/>
    </location>
</feature>
<feature type="compositionally biased region" description="Basic and acidic residues" evidence="6">
    <location>
        <begin position="339"/>
        <end position="352"/>
    </location>
</feature>
<evidence type="ECO:0000256" key="5">
    <source>
        <dbReference type="ARBA" id="ARBA00023136"/>
    </source>
</evidence>
<dbReference type="Proteomes" id="UP000184148">
    <property type="component" value="Unassembled WGS sequence"/>
</dbReference>
<feature type="compositionally biased region" description="Polar residues" evidence="6">
    <location>
        <begin position="378"/>
        <end position="387"/>
    </location>
</feature>
<evidence type="ECO:0000256" key="3">
    <source>
        <dbReference type="ARBA" id="ARBA00022692"/>
    </source>
</evidence>
<dbReference type="AlphaFoldDB" id="A0A1M4YNN1"/>
<feature type="compositionally biased region" description="Polar residues" evidence="6">
    <location>
        <begin position="277"/>
        <end position="289"/>
    </location>
</feature>
<dbReference type="PROSITE" id="PS51849">
    <property type="entry name" value="RSGI_N"/>
    <property type="match status" value="1"/>
</dbReference>
<feature type="compositionally biased region" description="Basic and acidic residues" evidence="6">
    <location>
        <begin position="290"/>
        <end position="319"/>
    </location>
</feature>
<keyword evidence="3 7" id="KW-0812">Transmembrane</keyword>
<keyword evidence="2" id="KW-1003">Cell membrane</keyword>
<dbReference type="GO" id="GO:0005886">
    <property type="term" value="C:plasma membrane"/>
    <property type="evidence" value="ECO:0007669"/>
    <property type="project" value="UniProtKB-SubCell"/>
</dbReference>
<sequence>MVIKGILVQTKGPVGVVMTPDGRFVRVLLRKNHRTLGQEVTGIELKFPSLLQGGAVASVLILVCIIGLWAKMMPASAAAYVALDINPSLELAVDNKGTVMKATGLDEDGRQLLKKVPPEKLEVYQAVELLVAGAARYHYLNDTNNVVLATVTPARENTTVVDEEKLAATVNHTVTALNTPVKVITERATVEEHKLAGQKGVSVGRYLIHQGSSKQGARISLDEVKNKGLGQLEKEKGIEIQHVLPHAKFKGQEDLKPVNHRFKQMPPGQITKEQRQQRLPNNKPLQTNQKKQDHGEDQGNQEGKEDKKQKDEDETEQRRYDRRHSPSGPPQHTQQIKDSALDKAPAEKHPSHPSDGTQPGKPDKGPKGKEKEDKNFINKENASATQR</sequence>
<gene>
    <name evidence="9" type="ORF">SAMN02745133_01757</name>
</gene>
<dbReference type="STRING" id="1121429.SAMN02745133_01757"/>
<keyword evidence="10" id="KW-1185">Reference proteome</keyword>